<reference evidence="1 2" key="1">
    <citation type="submission" date="2019-01" db="EMBL/GenBank/DDBJ databases">
        <title>Lacunisphaera sp. strain TWA-58.</title>
        <authorList>
            <person name="Chen W.-M."/>
        </authorList>
    </citation>
    <scope>NUCLEOTIDE SEQUENCE [LARGE SCALE GENOMIC DNA]</scope>
    <source>
        <strain evidence="1 2">TWA-58</strain>
    </source>
</reference>
<dbReference type="RefSeq" id="WP_129045775.1">
    <property type="nucleotide sequence ID" value="NZ_SDHX01000001.1"/>
</dbReference>
<dbReference type="EMBL" id="SDHX01000001">
    <property type="protein sequence ID" value="RXK54410.1"/>
    <property type="molecule type" value="Genomic_DNA"/>
</dbReference>
<sequence length="151" mass="16867">MKDHPRFTHGRALGMAALAVILTAGCATPFKAPPDLRHVRLQRVDSPVVRIDKIWLERKDGPLALRGYVIRRLSALDTTDTHLDVTLYDASGRVLRTSQEGFTPRQIVRLHRLPAYASYRVVLDPLPPGVDRIEVRAHEGLHHGTSGETAR</sequence>
<comment type="caution">
    <text evidence="1">The sequence shown here is derived from an EMBL/GenBank/DDBJ whole genome shotgun (WGS) entry which is preliminary data.</text>
</comment>
<proteinExistence type="predicted"/>
<dbReference type="Proteomes" id="UP000290218">
    <property type="component" value="Unassembled WGS sequence"/>
</dbReference>
<dbReference type="OrthoDB" id="203138at2"/>
<dbReference type="AlphaFoldDB" id="A0A4Q1C6K1"/>
<dbReference type="PROSITE" id="PS51257">
    <property type="entry name" value="PROKAR_LIPOPROTEIN"/>
    <property type="match status" value="1"/>
</dbReference>
<protein>
    <submittedName>
        <fullName evidence="1">Uncharacterized protein</fullName>
    </submittedName>
</protein>
<evidence type="ECO:0000313" key="2">
    <source>
        <dbReference type="Proteomes" id="UP000290218"/>
    </source>
</evidence>
<keyword evidence="2" id="KW-1185">Reference proteome</keyword>
<accession>A0A4Q1C6K1</accession>
<gene>
    <name evidence="1" type="ORF">ESB00_00485</name>
</gene>
<evidence type="ECO:0000313" key="1">
    <source>
        <dbReference type="EMBL" id="RXK54410.1"/>
    </source>
</evidence>
<organism evidence="1 2">
    <name type="scientific">Oleiharenicola lentus</name>
    <dbReference type="NCBI Taxonomy" id="2508720"/>
    <lineage>
        <taxon>Bacteria</taxon>
        <taxon>Pseudomonadati</taxon>
        <taxon>Verrucomicrobiota</taxon>
        <taxon>Opitutia</taxon>
        <taxon>Opitutales</taxon>
        <taxon>Opitutaceae</taxon>
        <taxon>Oleiharenicola</taxon>
    </lineage>
</organism>
<name>A0A4Q1C6K1_9BACT</name>